<protein>
    <submittedName>
        <fullName evidence="2">Uncharacterized protein</fullName>
    </submittedName>
</protein>
<dbReference type="Proteomes" id="UP000095281">
    <property type="component" value="Unplaced"/>
</dbReference>
<proteinExistence type="predicted"/>
<accession>A0A1I8BZD0</accession>
<dbReference type="WBParaSite" id="MhA1_Contig770.frz3.gene13">
    <property type="protein sequence ID" value="MhA1_Contig770.frz3.gene13"/>
    <property type="gene ID" value="MhA1_Contig770.frz3.gene13"/>
</dbReference>
<name>A0A1I8BZD0_MELHA</name>
<organism evidence="1 2">
    <name type="scientific">Meloidogyne hapla</name>
    <name type="common">Root-knot nematode worm</name>
    <dbReference type="NCBI Taxonomy" id="6305"/>
    <lineage>
        <taxon>Eukaryota</taxon>
        <taxon>Metazoa</taxon>
        <taxon>Ecdysozoa</taxon>
        <taxon>Nematoda</taxon>
        <taxon>Chromadorea</taxon>
        <taxon>Rhabditida</taxon>
        <taxon>Tylenchina</taxon>
        <taxon>Tylenchomorpha</taxon>
        <taxon>Tylenchoidea</taxon>
        <taxon>Meloidogynidae</taxon>
        <taxon>Meloidogyninae</taxon>
        <taxon>Meloidogyne</taxon>
    </lineage>
</organism>
<keyword evidence="1" id="KW-1185">Reference proteome</keyword>
<dbReference type="AlphaFoldDB" id="A0A1I8BZD0"/>
<reference evidence="2" key="1">
    <citation type="submission" date="2016-11" db="UniProtKB">
        <authorList>
            <consortium name="WormBaseParasite"/>
        </authorList>
    </citation>
    <scope>IDENTIFICATION</scope>
</reference>
<evidence type="ECO:0000313" key="2">
    <source>
        <dbReference type="WBParaSite" id="MhA1_Contig770.frz3.gene13"/>
    </source>
</evidence>
<evidence type="ECO:0000313" key="1">
    <source>
        <dbReference type="Proteomes" id="UP000095281"/>
    </source>
</evidence>
<sequence length="145" mass="17092">MNNNFNNQNLNQIIIKNQNIHVCRLSGRLTACDLRDSRRCYANRLKTNKNNLIRKNSIKKLNKIKRIKRKEENIKKEEILIIQKLENSPNGKISKRQKGFYSPPNLQKTTNEFNNKISNHLQMPTCHRNCHFTPSSQRPILKVIT</sequence>